<dbReference type="PANTHER" id="PTHR11557">
    <property type="entry name" value="PORPHOBILINOGEN DEAMINASE"/>
    <property type="match status" value="1"/>
</dbReference>
<evidence type="ECO:0000313" key="11">
    <source>
        <dbReference type="EMBL" id="TQV79733.1"/>
    </source>
</evidence>
<dbReference type="InterPro" id="IPR022418">
    <property type="entry name" value="Porphobilinogen_deaminase_C"/>
</dbReference>
<dbReference type="PRINTS" id="PR00151">
    <property type="entry name" value="PORPHBDMNASE"/>
</dbReference>
<accession>A0A545TR90</accession>
<dbReference type="PIRSF" id="PIRSF001438">
    <property type="entry name" value="4pyrrol_synth_OHMeBilane_synth"/>
    <property type="match status" value="1"/>
</dbReference>
<feature type="modified residue" description="S-(dipyrrolylmethanemethyl)cysteine" evidence="8">
    <location>
        <position position="247"/>
    </location>
</feature>
<comment type="miscellaneous">
    <text evidence="8">The porphobilinogen subunits are added to the dipyrromethane group.</text>
</comment>
<dbReference type="InterPro" id="IPR022417">
    <property type="entry name" value="Porphobilin_deaminase_N"/>
</dbReference>
<dbReference type="Pfam" id="PF03900">
    <property type="entry name" value="Porphobil_deamC"/>
    <property type="match status" value="1"/>
</dbReference>
<evidence type="ECO:0000256" key="5">
    <source>
        <dbReference type="ARBA" id="ARBA00022679"/>
    </source>
</evidence>
<evidence type="ECO:0000256" key="8">
    <source>
        <dbReference type="HAMAP-Rule" id="MF_00260"/>
    </source>
</evidence>
<evidence type="ECO:0000256" key="2">
    <source>
        <dbReference type="ARBA" id="ARBA00004735"/>
    </source>
</evidence>
<evidence type="ECO:0000256" key="6">
    <source>
        <dbReference type="ARBA" id="ARBA00023244"/>
    </source>
</evidence>
<keyword evidence="12" id="KW-1185">Reference proteome</keyword>
<evidence type="ECO:0000256" key="4">
    <source>
        <dbReference type="ARBA" id="ARBA00011245"/>
    </source>
</evidence>
<dbReference type="GO" id="GO:0004418">
    <property type="term" value="F:hydroxymethylbilane synthase activity"/>
    <property type="evidence" value="ECO:0007669"/>
    <property type="project" value="UniProtKB-UniRule"/>
</dbReference>
<comment type="pathway">
    <text evidence="2">Porphyrin-containing compound metabolism; protoporphyrin-IX biosynthesis; coproporphyrinogen-III from 5-aminolevulinate: step 2/4.</text>
</comment>
<feature type="domain" description="Porphobilinogen deaminase N-terminal" evidence="9">
    <location>
        <begin position="7"/>
        <end position="217"/>
    </location>
</feature>
<dbReference type="HAMAP" id="MF_00260">
    <property type="entry name" value="Porphobil_deam"/>
    <property type="match status" value="1"/>
</dbReference>
<feature type="domain" description="Porphobilinogen deaminase C-terminal" evidence="10">
    <location>
        <begin position="231"/>
        <end position="302"/>
    </location>
</feature>
<dbReference type="UniPathway" id="UPA00251">
    <property type="reaction ID" value="UER00319"/>
</dbReference>
<dbReference type="SUPFAM" id="SSF53850">
    <property type="entry name" value="Periplasmic binding protein-like II"/>
    <property type="match status" value="1"/>
</dbReference>
<protein>
    <recommendedName>
        <fullName evidence="8">Porphobilinogen deaminase</fullName>
        <shortName evidence="8">PBG</shortName>
        <ecNumber evidence="8">2.5.1.61</ecNumber>
    </recommendedName>
    <alternativeName>
        <fullName evidence="8">Hydroxymethylbilane synthase</fullName>
        <shortName evidence="8">HMBS</shortName>
    </alternativeName>
    <alternativeName>
        <fullName evidence="8">Pre-uroporphyrinogen synthase</fullName>
    </alternativeName>
</protein>
<dbReference type="OrthoDB" id="9810298at2"/>
<dbReference type="GO" id="GO:0005737">
    <property type="term" value="C:cytoplasm"/>
    <property type="evidence" value="ECO:0007669"/>
    <property type="project" value="UniProtKB-UniRule"/>
</dbReference>
<dbReference type="Pfam" id="PF01379">
    <property type="entry name" value="Porphobil_deam"/>
    <property type="match status" value="1"/>
</dbReference>
<dbReference type="InterPro" id="IPR000860">
    <property type="entry name" value="HemC"/>
</dbReference>
<name>A0A545TR90_9PROT</name>
<dbReference type="InterPro" id="IPR036803">
    <property type="entry name" value="Porphobilinogen_deaminase_C_sf"/>
</dbReference>
<dbReference type="NCBIfam" id="TIGR00212">
    <property type="entry name" value="hemC"/>
    <property type="match status" value="1"/>
</dbReference>
<dbReference type="Gene3D" id="3.40.190.10">
    <property type="entry name" value="Periplasmic binding protein-like II"/>
    <property type="match status" value="2"/>
</dbReference>
<dbReference type="RefSeq" id="WP_142896913.1">
    <property type="nucleotide sequence ID" value="NZ_ML660055.1"/>
</dbReference>
<proteinExistence type="inferred from homology"/>
<dbReference type="EC" id="2.5.1.61" evidence="8"/>
<dbReference type="Gene3D" id="3.30.160.40">
    <property type="entry name" value="Porphobilinogen deaminase, C-terminal domain"/>
    <property type="match status" value="1"/>
</dbReference>
<dbReference type="SUPFAM" id="SSF54782">
    <property type="entry name" value="Porphobilinogen deaminase (hydroxymethylbilane synthase), C-terminal domain"/>
    <property type="match status" value="1"/>
</dbReference>
<dbReference type="FunFam" id="3.40.190.10:FF:000004">
    <property type="entry name" value="Porphobilinogen deaminase"/>
    <property type="match status" value="1"/>
</dbReference>
<comment type="catalytic activity">
    <reaction evidence="7 8">
        <text>4 porphobilinogen + H2O = hydroxymethylbilane + 4 NH4(+)</text>
        <dbReference type="Rhea" id="RHEA:13185"/>
        <dbReference type="ChEBI" id="CHEBI:15377"/>
        <dbReference type="ChEBI" id="CHEBI:28938"/>
        <dbReference type="ChEBI" id="CHEBI:57845"/>
        <dbReference type="ChEBI" id="CHEBI:58126"/>
        <dbReference type="EC" id="2.5.1.61"/>
    </reaction>
</comment>
<evidence type="ECO:0000256" key="1">
    <source>
        <dbReference type="ARBA" id="ARBA00002869"/>
    </source>
</evidence>
<keyword evidence="6 8" id="KW-0627">Porphyrin biosynthesis</keyword>
<comment type="caution">
    <text evidence="11">The sequence shown here is derived from an EMBL/GenBank/DDBJ whole genome shotgun (WGS) entry which is preliminary data.</text>
</comment>
<sequence>MTQSAILRLGTRGSPLALAQAHEVKRRLAEAHGDLAAENAIEIVIIKTTGDKILDRALSEIGGKGLFTKEIEEALLDGSIDAAVHSMKDVPTWLPDGLEISTILPREDPRDAFFSLKADRLSGLPEGAVVGSASLRRQAQILLARPDLTVVTFRGNVQTRLRKLAEGEVDATLLAVAGLRRLGEAGRITSILETDEMLPAVAQGAVGLEIRSDDSTTRGYLSAIDDAASAVRVAAERACLEVLDGSCRTPIAALAELDETPGLLKLRALVAMPDGSRVWRGAREGSAGYAAELGKDLGQELRAEMGPEALQSLTSH</sequence>
<dbReference type="PANTHER" id="PTHR11557:SF0">
    <property type="entry name" value="PORPHOBILINOGEN DEAMINASE"/>
    <property type="match status" value="1"/>
</dbReference>
<gene>
    <name evidence="8 11" type="primary">hemC</name>
    <name evidence="11" type="ORF">FKG95_13585</name>
</gene>
<dbReference type="AlphaFoldDB" id="A0A545TR90"/>
<dbReference type="FunFam" id="3.40.190.10:FF:000101">
    <property type="entry name" value="Porphobilinogen deaminase, chloroplastic"/>
    <property type="match status" value="1"/>
</dbReference>
<comment type="function">
    <text evidence="1 8">Tetrapolymerization of the monopyrrole PBG into the hydroxymethylbilane pre-uroporphyrinogen in several discrete steps.</text>
</comment>
<keyword evidence="5 8" id="KW-0808">Transferase</keyword>
<organism evidence="11 12">
    <name type="scientific">Denitrobaculum tricleocarpae</name>
    <dbReference type="NCBI Taxonomy" id="2591009"/>
    <lineage>
        <taxon>Bacteria</taxon>
        <taxon>Pseudomonadati</taxon>
        <taxon>Pseudomonadota</taxon>
        <taxon>Alphaproteobacteria</taxon>
        <taxon>Rhodospirillales</taxon>
        <taxon>Rhodospirillaceae</taxon>
        <taxon>Denitrobaculum</taxon>
    </lineage>
</organism>
<evidence type="ECO:0000313" key="12">
    <source>
        <dbReference type="Proteomes" id="UP000315252"/>
    </source>
</evidence>
<comment type="cofactor">
    <cofactor evidence="8">
        <name>dipyrromethane</name>
        <dbReference type="ChEBI" id="CHEBI:60342"/>
    </cofactor>
    <text evidence="8">Binds 1 dipyrromethane group covalently.</text>
</comment>
<evidence type="ECO:0000256" key="3">
    <source>
        <dbReference type="ARBA" id="ARBA00005638"/>
    </source>
</evidence>
<dbReference type="EMBL" id="VHSH01000004">
    <property type="protein sequence ID" value="TQV79733.1"/>
    <property type="molecule type" value="Genomic_DNA"/>
</dbReference>
<dbReference type="Proteomes" id="UP000315252">
    <property type="component" value="Unassembled WGS sequence"/>
</dbReference>
<comment type="subunit">
    <text evidence="4 8">Monomer.</text>
</comment>
<comment type="similarity">
    <text evidence="3 8">Belongs to the HMBS family.</text>
</comment>
<evidence type="ECO:0000256" key="7">
    <source>
        <dbReference type="ARBA" id="ARBA00048169"/>
    </source>
</evidence>
<dbReference type="GO" id="GO:0006782">
    <property type="term" value="P:protoporphyrinogen IX biosynthetic process"/>
    <property type="evidence" value="ECO:0007669"/>
    <property type="project" value="UniProtKB-UniRule"/>
</dbReference>
<evidence type="ECO:0000259" key="9">
    <source>
        <dbReference type="Pfam" id="PF01379"/>
    </source>
</evidence>
<evidence type="ECO:0000259" key="10">
    <source>
        <dbReference type="Pfam" id="PF03900"/>
    </source>
</evidence>
<reference evidence="11 12" key="1">
    <citation type="submission" date="2019-06" db="EMBL/GenBank/DDBJ databases">
        <title>Whole genome sequence for Rhodospirillaceae sp. R148.</title>
        <authorList>
            <person name="Wang G."/>
        </authorList>
    </citation>
    <scope>NUCLEOTIDE SEQUENCE [LARGE SCALE GENOMIC DNA]</scope>
    <source>
        <strain evidence="11 12">R148</strain>
    </source>
</reference>